<name>A0A3Q7EN41_SOLLC</name>
<dbReference type="InParanoid" id="A0A3Q7EN41"/>
<reference evidence="1" key="2">
    <citation type="submission" date="2019-01" db="UniProtKB">
        <authorList>
            <consortium name="EnsemblPlants"/>
        </authorList>
    </citation>
    <scope>IDENTIFICATION</scope>
    <source>
        <strain evidence="1">cv. Heinz 1706</strain>
    </source>
</reference>
<keyword evidence="2" id="KW-1185">Reference proteome</keyword>
<dbReference type="Proteomes" id="UP000004994">
    <property type="component" value="Chromosome 1"/>
</dbReference>
<evidence type="ECO:0000313" key="2">
    <source>
        <dbReference type="Proteomes" id="UP000004994"/>
    </source>
</evidence>
<reference evidence="1" key="1">
    <citation type="journal article" date="2012" name="Nature">
        <title>The tomato genome sequence provides insights into fleshy fruit evolution.</title>
        <authorList>
            <consortium name="Tomato Genome Consortium"/>
        </authorList>
    </citation>
    <scope>NUCLEOTIDE SEQUENCE [LARGE SCALE GENOMIC DNA]</scope>
    <source>
        <strain evidence="1">cv. Heinz 1706</strain>
    </source>
</reference>
<sequence length="244" mass="27891">MERTKRHTHKRTKLHRGPEINSSIAPSLLKFGLSPTIYKQKREFSLMLAMNDNYFNIQKHNSSFDDQLDLVAGMKQKILPVGIAISTDPTSGPTFPNKADPVSATPPLAQFMRLSHSSLAGQAWKNEQARDREIKIEVTMPLLFKLIPAVIHLGVLLRWFPPDSLSEVITLMVMPQGQRFANSTSLGSWFDWFSLEDSPLALTLLDFICSKWLMHYPESDLVLFNKMHLFIPVPRRIKKMYLLS</sequence>
<proteinExistence type="predicted"/>
<dbReference type="EnsemblPlants" id="Solyc01g098813.1.1">
    <property type="protein sequence ID" value="Solyc01g098813.1.1"/>
    <property type="gene ID" value="Solyc01g098813.1"/>
</dbReference>
<dbReference type="STRING" id="4081.A0A3Q7EN41"/>
<dbReference type="AlphaFoldDB" id="A0A3Q7EN41"/>
<evidence type="ECO:0000313" key="1">
    <source>
        <dbReference type="EnsemblPlants" id="Solyc01g098813.1.1"/>
    </source>
</evidence>
<accession>A0A3Q7EN41</accession>
<protein>
    <submittedName>
        <fullName evidence="1">Uncharacterized protein</fullName>
    </submittedName>
</protein>
<dbReference type="Gramene" id="Solyc01g098813.1.1">
    <property type="protein sequence ID" value="Solyc01g098813.1.1"/>
    <property type="gene ID" value="Solyc01g098813.1"/>
</dbReference>
<organism evidence="1">
    <name type="scientific">Solanum lycopersicum</name>
    <name type="common">Tomato</name>
    <name type="synonym">Lycopersicon esculentum</name>
    <dbReference type="NCBI Taxonomy" id="4081"/>
    <lineage>
        <taxon>Eukaryota</taxon>
        <taxon>Viridiplantae</taxon>
        <taxon>Streptophyta</taxon>
        <taxon>Embryophyta</taxon>
        <taxon>Tracheophyta</taxon>
        <taxon>Spermatophyta</taxon>
        <taxon>Magnoliopsida</taxon>
        <taxon>eudicotyledons</taxon>
        <taxon>Gunneridae</taxon>
        <taxon>Pentapetalae</taxon>
        <taxon>asterids</taxon>
        <taxon>lamiids</taxon>
        <taxon>Solanales</taxon>
        <taxon>Solanaceae</taxon>
        <taxon>Solanoideae</taxon>
        <taxon>Solaneae</taxon>
        <taxon>Solanum</taxon>
        <taxon>Solanum subgen. Lycopersicon</taxon>
    </lineage>
</organism>